<dbReference type="EMBL" id="WSQA01000007">
    <property type="protein sequence ID" value="MVZ62585.1"/>
    <property type="molecule type" value="Genomic_DNA"/>
</dbReference>
<name>A0A6N8KYQ9_9SPHI</name>
<dbReference type="OrthoDB" id="616292at2"/>
<gene>
    <name evidence="1" type="ORF">GQF63_11165</name>
</gene>
<dbReference type="AlphaFoldDB" id="A0A6N8KYQ9"/>
<dbReference type="Proteomes" id="UP000435036">
    <property type="component" value="Unassembled WGS sequence"/>
</dbReference>
<comment type="caution">
    <text evidence="1">The sequence shown here is derived from an EMBL/GenBank/DDBJ whole genome shotgun (WGS) entry which is preliminary data.</text>
</comment>
<dbReference type="RefSeq" id="WP_160369311.1">
    <property type="nucleotide sequence ID" value="NZ_WSQA01000007.1"/>
</dbReference>
<evidence type="ECO:0000313" key="2">
    <source>
        <dbReference type="Proteomes" id="UP000435036"/>
    </source>
</evidence>
<sequence>MKRMIKKIRNCKIVMGMILISIFLFWNCQKIEYTSIENPAYLRVFNSLNFPDISGNSLIDTLPYLCMLINPVFDGKGLPVTAEIVGDFLGKRAKYAPPFPQQIGVSTTRENPEYPGKETVLVGPVLNGFDLSSWAQVPAKRHRVVFMYRPKNDVPFFELDSDLRKNIAAITEVNLEAGEVYTLQIIFDDFIKRSKKIILRQETFHKQVFSDSLVYVNFYNYTADNFLEAPISLKFPNGKKKRHLFEEGIESNMDIYLSLMKGLDFIYFNSSYNIPKPSVIIRNAMLPNPSYEWKYFYTLNRNINSNQDNPFVSFPMWVSKNDNGIATDLWQRFYFLQPNLQSKPQNHPFNEYGDWNREFTGGPYIDSKGKFAIINCLLNGPAIFTGKDNEYHLGYNLPNLLINIHSGRDNPKSFTSVNTFEIINGEVYLLSMQRKFAPPIY</sequence>
<proteinExistence type="predicted"/>
<organism evidence="1 2">
    <name type="scientific">Sphingobacterium humi</name>
    <dbReference type="NCBI Taxonomy" id="1796905"/>
    <lineage>
        <taxon>Bacteria</taxon>
        <taxon>Pseudomonadati</taxon>
        <taxon>Bacteroidota</taxon>
        <taxon>Sphingobacteriia</taxon>
        <taxon>Sphingobacteriales</taxon>
        <taxon>Sphingobacteriaceae</taxon>
        <taxon>Sphingobacterium</taxon>
    </lineage>
</organism>
<keyword evidence="2" id="KW-1185">Reference proteome</keyword>
<protein>
    <submittedName>
        <fullName evidence="1">Uncharacterized protein</fullName>
    </submittedName>
</protein>
<accession>A0A6N8KYQ9</accession>
<evidence type="ECO:0000313" key="1">
    <source>
        <dbReference type="EMBL" id="MVZ62585.1"/>
    </source>
</evidence>
<reference evidence="1 2" key="1">
    <citation type="submission" date="2019-12" db="EMBL/GenBank/DDBJ databases">
        <authorList>
            <person name="Dong K."/>
        </authorList>
    </citation>
    <scope>NUCLEOTIDE SEQUENCE [LARGE SCALE GENOMIC DNA]</scope>
    <source>
        <strain evidence="1 2">JCM 31225</strain>
    </source>
</reference>